<comment type="subcellular location">
    <subcellularLocation>
        <location evidence="1">Membrane</location>
        <topology evidence="1">Multi-pass membrane protein</topology>
    </subcellularLocation>
</comment>
<evidence type="ECO:0000313" key="9">
    <source>
        <dbReference type="Proteomes" id="UP001208888"/>
    </source>
</evidence>
<proteinExistence type="predicted"/>
<evidence type="ECO:0000256" key="2">
    <source>
        <dbReference type="ARBA" id="ARBA00022692"/>
    </source>
</evidence>
<feature type="signal peptide" evidence="6">
    <location>
        <begin position="1"/>
        <end position="24"/>
    </location>
</feature>
<dbReference type="AlphaFoldDB" id="A0AAJ1D1Q3"/>
<evidence type="ECO:0000256" key="6">
    <source>
        <dbReference type="SAM" id="SignalP"/>
    </source>
</evidence>
<feature type="transmembrane region" description="Helical" evidence="5">
    <location>
        <begin position="153"/>
        <end position="172"/>
    </location>
</feature>
<feature type="transmembrane region" description="Helical" evidence="5">
    <location>
        <begin position="89"/>
        <end position="107"/>
    </location>
</feature>
<dbReference type="RefSeq" id="WP_028723178.1">
    <property type="nucleotide sequence ID" value="NZ_CP081342.1"/>
</dbReference>
<feature type="transmembrane region" description="Helical" evidence="5">
    <location>
        <begin position="358"/>
        <end position="374"/>
    </location>
</feature>
<gene>
    <name evidence="8" type="ORF">NB703_003733</name>
</gene>
<organism evidence="8 9">
    <name type="scientific">Pantoea ananas</name>
    <name type="common">Erwinia uredovora</name>
    <dbReference type="NCBI Taxonomy" id="553"/>
    <lineage>
        <taxon>Bacteria</taxon>
        <taxon>Pseudomonadati</taxon>
        <taxon>Pseudomonadota</taxon>
        <taxon>Gammaproteobacteria</taxon>
        <taxon>Enterobacterales</taxon>
        <taxon>Erwiniaceae</taxon>
        <taxon>Pantoea</taxon>
    </lineage>
</organism>
<evidence type="ECO:0000313" key="8">
    <source>
        <dbReference type="EMBL" id="MCW0345640.1"/>
    </source>
</evidence>
<feature type="transmembrane region" description="Helical" evidence="5">
    <location>
        <begin position="179"/>
        <end position="196"/>
    </location>
</feature>
<feature type="transmembrane region" description="Helical" evidence="5">
    <location>
        <begin position="56"/>
        <end position="77"/>
    </location>
</feature>
<feature type="transmembrane region" description="Helical" evidence="5">
    <location>
        <begin position="119"/>
        <end position="141"/>
    </location>
</feature>
<evidence type="ECO:0000256" key="1">
    <source>
        <dbReference type="ARBA" id="ARBA00004141"/>
    </source>
</evidence>
<dbReference type="Pfam" id="PF04932">
    <property type="entry name" value="Wzy_C"/>
    <property type="match status" value="1"/>
</dbReference>
<evidence type="ECO:0000259" key="7">
    <source>
        <dbReference type="Pfam" id="PF04932"/>
    </source>
</evidence>
<sequence length="402" mass="45705">MTVKFKVPAIVLALSCVSFSTALNASTVCRNALFMAFIISFFDIFLNRRNLKTDRFFYFSLTSAFLALGLILHAKFFHSILMFSVDENYYYVAIRILMASVIIFYLAQQKEYISKNGFLFSKVLIIVGFLYVSVQGILIHYQNPGVRLEIKTVATTVAYVYAIQAFAAIYVTSTLKTKFSFLLKVLVILLGFYVLLLTETRSVILTYPILVFIFLAQSKLINRNIILLMVAIIAITFFINHKPFYNAFERIVSTSNEIKDYNANNGNTSLGARFSLWKAGLYAFAKNPMGQSADQRYIEVKNYIDQYEHKNPEALRAIDFHMHNEFIDSLSLRGIWGALLLASFFCSLAYIFIKNNESIAGAILLLTPSFIYGLTDTLFIDLRCAIVLMLGVPVYLLIKRQA</sequence>
<comment type="caution">
    <text evidence="8">The sequence shown here is derived from an EMBL/GenBank/DDBJ whole genome shotgun (WGS) entry which is preliminary data.</text>
</comment>
<name>A0AAJ1D1Q3_PANAN</name>
<feature type="chain" id="PRO_5042478851" description="O-antigen ligase-related domain-containing protein" evidence="6">
    <location>
        <begin position="25"/>
        <end position="402"/>
    </location>
</feature>
<protein>
    <recommendedName>
        <fullName evidence="7">O-antigen ligase-related domain-containing protein</fullName>
    </recommendedName>
</protein>
<keyword evidence="2 5" id="KW-0812">Transmembrane</keyword>
<evidence type="ECO:0000256" key="3">
    <source>
        <dbReference type="ARBA" id="ARBA00022989"/>
    </source>
</evidence>
<dbReference type="EMBL" id="JANFVX010000017">
    <property type="protein sequence ID" value="MCW0345640.1"/>
    <property type="molecule type" value="Genomic_DNA"/>
</dbReference>
<feature type="transmembrane region" description="Helical" evidence="5">
    <location>
        <begin position="380"/>
        <end position="398"/>
    </location>
</feature>
<accession>A0AAJ1D1Q3</accession>
<keyword evidence="3 5" id="KW-1133">Transmembrane helix</keyword>
<keyword evidence="6" id="KW-0732">Signal</keyword>
<evidence type="ECO:0000256" key="4">
    <source>
        <dbReference type="ARBA" id="ARBA00023136"/>
    </source>
</evidence>
<dbReference type="InterPro" id="IPR007016">
    <property type="entry name" value="O-antigen_ligase-rel_domated"/>
</dbReference>
<keyword evidence="4 5" id="KW-0472">Membrane</keyword>
<dbReference type="PANTHER" id="PTHR37422:SF17">
    <property type="entry name" value="O-ANTIGEN LIGASE"/>
    <property type="match status" value="1"/>
</dbReference>
<dbReference type="GO" id="GO:0016020">
    <property type="term" value="C:membrane"/>
    <property type="evidence" value="ECO:0007669"/>
    <property type="project" value="UniProtKB-SubCell"/>
</dbReference>
<dbReference type="PANTHER" id="PTHR37422">
    <property type="entry name" value="TEICHURONIC ACID BIOSYNTHESIS PROTEIN TUAE"/>
    <property type="match status" value="1"/>
</dbReference>
<feature type="domain" description="O-antigen ligase-related" evidence="7">
    <location>
        <begin position="187"/>
        <end position="341"/>
    </location>
</feature>
<reference evidence="8" key="1">
    <citation type="submission" date="2022-06" db="EMBL/GenBank/DDBJ databases">
        <title>Dynamics of rice microbiomes reveals core vertical transmitted seed endophytes.</title>
        <authorList>
            <person name="Liao K."/>
            <person name="Zhang X."/>
        </authorList>
    </citation>
    <scope>NUCLEOTIDE SEQUENCE</scope>
    <source>
        <strain evidence="8">JT1-17</strain>
    </source>
</reference>
<dbReference type="Proteomes" id="UP001208888">
    <property type="component" value="Unassembled WGS sequence"/>
</dbReference>
<dbReference type="InterPro" id="IPR051533">
    <property type="entry name" value="WaaL-like"/>
</dbReference>
<feature type="transmembrane region" description="Helical" evidence="5">
    <location>
        <begin position="202"/>
        <end position="218"/>
    </location>
</feature>
<feature type="transmembrane region" description="Helical" evidence="5">
    <location>
        <begin position="225"/>
        <end position="241"/>
    </location>
</feature>
<feature type="transmembrane region" description="Helical" evidence="5">
    <location>
        <begin position="334"/>
        <end position="353"/>
    </location>
</feature>
<evidence type="ECO:0000256" key="5">
    <source>
        <dbReference type="SAM" id="Phobius"/>
    </source>
</evidence>